<comment type="caution">
    <text evidence="1">The sequence shown here is derived from an EMBL/GenBank/DDBJ whole genome shotgun (WGS) entry which is preliminary data.</text>
</comment>
<proteinExistence type="predicted"/>
<accession>A0ABQ8T362</accession>
<gene>
    <name evidence="1" type="ORF">ANN_10767</name>
</gene>
<organism evidence="1 2">
    <name type="scientific">Periplaneta americana</name>
    <name type="common">American cockroach</name>
    <name type="synonym">Blatta americana</name>
    <dbReference type="NCBI Taxonomy" id="6978"/>
    <lineage>
        <taxon>Eukaryota</taxon>
        <taxon>Metazoa</taxon>
        <taxon>Ecdysozoa</taxon>
        <taxon>Arthropoda</taxon>
        <taxon>Hexapoda</taxon>
        <taxon>Insecta</taxon>
        <taxon>Pterygota</taxon>
        <taxon>Neoptera</taxon>
        <taxon>Polyneoptera</taxon>
        <taxon>Dictyoptera</taxon>
        <taxon>Blattodea</taxon>
        <taxon>Blattoidea</taxon>
        <taxon>Blattidae</taxon>
        <taxon>Blattinae</taxon>
        <taxon>Periplaneta</taxon>
    </lineage>
</organism>
<reference evidence="1 2" key="1">
    <citation type="journal article" date="2022" name="Allergy">
        <title>Genome assembly and annotation of Periplaneta americana reveal a comprehensive cockroach allergen profile.</title>
        <authorList>
            <person name="Wang L."/>
            <person name="Xiong Q."/>
            <person name="Saelim N."/>
            <person name="Wang L."/>
            <person name="Nong W."/>
            <person name="Wan A.T."/>
            <person name="Shi M."/>
            <person name="Liu X."/>
            <person name="Cao Q."/>
            <person name="Hui J.H.L."/>
            <person name="Sookrung N."/>
            <person name="Leung T.F."/>
            <person name="Tungtrongchitr A."/>
            <person name="Tsui S.K.W."/>
        </authorList>
    </citation>
    <scope>NUCLEOTIDE SEQUENCE [LARGE SCALE GENOMIC DNA]</scope>
    <source>
        <strain evidence="1">PWHHKU_190912</strain>
    </source>
</reference>
<dbReference type="PANTHER" id="PTHR47027">
    <property type="entry name" value="REVERSE TRANSCRIPTASE DOMAIN-CONTAINING PROTEIN"/>
    <property type="match status" value="1"/>
</dbReference>
<sequence length="533" mass="61657">MNWRNGEWEKSSLRRRYEMLDNIKRSGSYEETKRKAKMGNTGECWKHVGSFEQRSRKESYGQGSTSGGPSRIHASTIPEVWRRMEISKDNMKDLLEAFTSAGIPSYLVVDETTDIKYRKVVNVLVAPLGVVNEKPRLLKTKLLKTAMLMLQFPSGKLKVSLPLMFQLKKYQHMQQWYMEKICFQILPYPSGRNIPPRCLSWGREEQMEVVIDFAKAFDVVPHEKRLEKLSRLPVDVGVLRWIYKFLENRTQKAKWEFYEEVHCLAENGSTRRAEVIAIDRRNQRSFILDHTVRFEKDDQQANNVNEYAVRNVQDNRESFELNGLHQLLVYADYVNMLGANPQTIRENVGILLEANKAIGLKVNPEKTKRGGKIKYLAATITDINDTWEKIKRRINMGNACYYTVENLLSSSLLSNNLKVRIYKTVVLPVVLYGCETWTLTLREEQSLRVFENKVLRKIFGARRDKVTGEWRKLHNAELDALYFSPDIIRNVKSRRLISVGHVAHIGESRNVYSVLGEAGGEETFGEAETYMGG</sequence>
<name>A0ABQ8T362_PERAM</name>
<evidence type="ECO:0000313" key="2">
    <source>
        <dbReference type="Proteomes" id="UP001148838"/>
    </source>
</evidence>
<protein>
    <recommendedName>
        <fullName evidence="3">Reverse transcriptase domain-containing protein</fullName>
    </recommendedName>
</protein>
<evidence type="ECO:0000313" key="1">
    <source>
        <dbReference type="EMBL" id="KAJ4440919.1"/>
    </source>
</evidence>
<dbReference type="Proteomes" id="UP001148838">
    <property type="component" value="Unassembled WGS sequence"/>
</dbReference>
<dbReference type="PANTHER" id="PTHR47027:SF29">
    <property type="entry name" value="C2H2-TYPE DOMAIN-CONTAINING PROTEIN"/>
    <property type="match status" value="1"/>
</dbReference>
<keyword evidence="2" id="KW-1185">Reference proteome</keyword>
<dbReference type="EMBL" id="JAJSOF020000015">
    <property type="protein sequence ID" value="KAJ4440919.1"/>
    <property type="molecule type" value="Genomic_DNA"/>
</dbReference>
<evidence type="ECO:0008006" key="3">
    <source>
        <dbReference type="Google" id="ProtNLM"/>
    </source>
</evidence>